<sequence>MKFKVKSQLDHVEKGGILDDCGPSSMAAAVAWASKYKVDPSAGDGIKAKEKATGFVEKQGVSDNGSSLPDLIKTAKVLGATARFAKSWDDVVASAHRGAALGVWVQQPVGYPVGLEVSEWHKRWEKWWGPTGGGGKKDPKHLKQGYGHMTAAGWDAVDGWQWACPTRSGKGKEQFAVKVTEAQLKEIADSKRVAGKDKGLPHKHVIIIEWK</sequence>
<accession>A0A6J7X0G0</accession>
<evidence type="ECO:0000313" key="1">
    <source>
        <dbReference type="EMBL" id="CAB5220733.1"/>
    </source>
</evidence>
<dbReference type="EMBL" id="LR798289">
    <property type="protein sequence ID" value="CAB5220733.1"/>
    <property type="molecule type" value="Genomic_DNA"/>
</dbReference>
<reference evidence="1" key="1">
    <citation type="submission" date="2020-05" db="EMBL/GenBank/DDBJ databases">
        <authorList>
            <person name="Chiriac C."/>
            <person name="Salcher M."/>
            <person name="Ghai R."/>
            <person name="Kavagutti S V."/>
        </authorList>
    </citation>
    <scope>NUCLEOTIDE SEQUENCE</scope>
</reference>
<gene>
    <name evidence="1" type="ORF">UFOVP357_21</name>
</gene>
<name>A0A6J7X0G0_9CAUD</name>
<organism evidence="1">
    <name type="scientific">uncultured Caudovirales phage</name>
    <dbReference type="NCBI Taxonomy" id="2100421"/>
    <lineage>
        <taxon>Viruses</taxon>
        <taxon>Duplodnaviria</taxon>
        <taxon>Heunggongvirae</taxon>
        <taxon>Uroviricota</taxon>
        <taxon>Caudoviricetes</taxon>
        <taxon>Peduoviridae</taxon>
        <taxon>Maltschvirus</taxon>
        <taxon>Maltschvirus maltsch</taxon>
    </lineage>
</organism>
<proteinExistence type="predicted"/>
<protein>
    <submittedName>
        <fullName evidence="1">Uncharacterized protein</fullName>
    </submittedName>
</protein>